<keyword evidence="5" id="KW-0808">Transferase</keyword>
<dbReference type="OMA" id="NFVTTYQ"/>
<dbReference type="Proteomes" id="UP000694392">
    <property type="component" value="Unplaced"/>
</dbReference>
<dbReference type="InterPro" id="IPR000569">
    <property type="entry name" value="HECT_dom"/>
</dbReference>
<dbReference type="PROSITE" id="PS50237">
    <property type="entry name" value="HECT"/>
    <property type="match status" value="1"/>
</dbReference>
<dbReference type="Ensembl" id="ENSSPUT00000013254.1">
    <property type="protein sequence ID" value="ENSSPUP00000012434.1"/>
    <property type="gene ID" value="ENSSPUG00000009549.1"/>
</dbReference>
<organism evidence="10 11">
    <name type="scientific">Sphenodon punctatus</name>
    <name type="common">Tuatara</name>
    <name type="synonym">Hatteria punctata</name>
    <dbReference type="NCBI Taxonomy" id="8508"/>
    <lineage>
        <taxon>Eukaryota</taxon>
        <taxon>Metazoa</taxon>
        <taxon>Chordata</taxon>
        <taxon>Craniata</taxon>
        <taxon>Vertebrata</taxon>
        <taxon>Euteleostomi</taxon>
        <taxon>Lepidosauria</taxon>
        <taxon>Sphenodontia</taxon>
        <taxon>Sphenodontidae</taxon>
        <taxon>Sphenodon</taxon>
    </lineage>
</organism>
<dbReference type="InterPro" id="IPR044611">
    <property type="entry name" value="E3A/B/C-like"/>
</dbReference>
<dbReference type="GO" id="GO:0000209">
    <property type="term" value="P:protein polyubiquitination"/>
    <property type="evidence" value="ECO:0007669"/>
    <property type="project" value="InterPro"/>
</dbReference>
<dbReference type="Gene3D" id="3.30.2410.10">
    <property type="entry name" value="Hect, E3 ligase catalytic domain"/>
    <property type="match status" value="1"/>
</dbReference>
<dbReference type="FunFam" id="3.30.2410.10:FF:000003">
    <property type="entry name" value="probable E3 ubiquitin-protein ligase HERC4 isoform X1"/>
    <property type="match status" value="1"/>
</dbReference>
<evidence type="ECO:0000256" key="1">
    <source>
        <dbReference type="ARBA" id="ARBA00000885"/>
    </source>
</evidence>
<dbReference type="EC" id="2.3.2.26" evidence="3"/>
<dbReference type="GO" id="GO:0005737">
    <property type="term" value="C:cytoplasm"/>
    <property type="evidence" value="ECO:0007669"/>
    <property type="project" value="UniProtKB-SubCell"/>
</dbReference>
<comment type="catalytic activity">
    <reaction evidence="1">
        <text>S-ubiquitinyl-[E2 ubiquitin-conjugating enzyme]-L-cysteine + [acceptor protein]-L-lysine = [E2 ubiquitin-conjugating enzyme]-L-cysteine + N(6)-ubiquitinyl-[acceptor protein]-L-lysine.</text>
        <dbReference type="EC" id="2.3.2.26"/>
    </reaction>
</comment>
<evidence type="ECO:0000256" key="7">
    <source>
        <dbReference type="PROSITE-ProRule" id="PRU00104"/>
    </source>
</evidence>
<reference evidence="10" key="1">
    <citation type="submission" date="2025-08" db="UniProtKB">
        <authorList>
            <consortium name="Ensembl"/>
        </authorList>
    </citation>
    <scope>IDENTIFICATION</scope>
</reference>
<dbReference type="SUPFAM" id="SSF56204">
    <property type="entry name" value="Hect, E3 ligase catalytic domain"/>
    <property type="match status" value="1"/>
</dbReference>
<protein>
    <recommendedName>
        <fullName evidence="3">HECT-type E3 ubiquitin transferase</fullName>
        <ecNumber evidence="3">2.3.2.26</ecNumber>
    </recommendedName>
</protein>
<dbReference type="AlphaFoldDB" id="A0A8D0L6K0"/>
<feature type="region of interest" description="Disordered" evidence="8">
    <location>
        <begin position="21"/>
        <end position="44"/>
    </location>
</feature>
<evidence type="ECO:0000256" key="5">
    <source>
        <dbReference type="ARBA" id="ARBA00022679"/>
    </source>
</evidence>
<evidence type="ECO:0000313" key="11">
    <source>
        <dbReference type="Proteomes" id="UP000694392"/>
    </source>
</evidence>
<keyword evidence="6 7" id="KW-0833">Ubl conjugation pathway</keyword>
<name>A0A8D0L6K0_SPHPU</name>
<evidence type="ECO:0000256" key="8">
    <source>
        <dbReference type="SAM" id="MobiDB-lite"/>
    </source>
</evidence>
<dbReference type="Gene3D" id="3.30.2160.10">
    <property type="entry name" value="Hect, E3 ligase catalytic domain"/>
    <property type="match status" value="1"/>
</dbReference>
<keyword evidence="4" id="KW-0963">Cytoplasm</keyword>
<dbReference type="Gene3D" id="3.90.1750.10">
    <property type="entry name" value="Hect, E3 ligase catalytic domains"/>
    <property type="match status" value="1"/>
</dbReference>
<reference evidence="10" key="2">
    <citation type="submission" date="2025-09" db="UniProtKB">
        <authorList>
            <consortium name="Ensembl"/>
        </authorList>
    </citation>
    <scope>IDENTIFICATION</scope>
</reference>
<evidence type="ECO:0000256" key="2">
    <source>
        <dbReference type="ARBA" id="ARBA00004496"/>
    </source>
</evidence>
<keyword evidence="11" id="KW-1185">Reference proteome</keyword>
<sequence>MSTRQSSPSYHTLAYIPTSGQLISFGRGPQRNTENGTSQEDRTQSFDISSLVSANDLSNIQVKMIFAGAYVNFVSILQTQAPKNAKGISSADALPKISRIDRTLIEKWMLATTIWEAQQEAKREIDVIFSSAACLTASFLKPRLVLETNCICVDVQKARDTFDELNKNVWIANTIRFSLSHLIPGLPLRSAHQEAISVFLLLPEWSAMHVMPHLVIQFAKAISDMSERTSDNLEKCWSSLPASFLDNVVQMLKKAVVSHLGYYVLYPYCQNILPLLKALKKLYKVNKVNCILPLSNFYIDEITGTINLLLDLARWHVWQTRENSTHEDDPPVSFCCFPFVLSLVSKMQVFQVESIVVQECTKVEALTLRMQNQMLGNSDLPKLPVLPLRVRRNNLVEDALRKLSLVEDSDLRKELLIEFEGELPGLDAGGVTLNFFLYLFEEMVQPDFGMFMYCEPNSPMWFPTSPQVEKKKYFLFGILCGLSLFNRVIAYIPFPLAVFKKLLDKKPSLEDLKELSPAVGRSLQAVLDYKYDDIEENLQLLHLISWDNQEIDLVPNGSSKAVNNTNKREFVNMYVDYIFNKSVEEVFEEFKRGFYKVIDKKIVQFFQPQELMEVAIGNTNYDWSKFEKNAVYCGGHSSSYPTIKIFWKVFHKLSLEQKKGFLLFLTGTDRITVMGMDALKIKIHLRKDLSVHHLPEAQTCFHILLLPIYHTQKVLKKKLLRAIDNNRGFYKS</sequence>
<evidence type="ECO:0000256" key="3">
    <source>
        <dbReference type="ARBA" id="ARBA00012485"/>
    </source>
</evidence>
<dbReference type="CDD" id="cd00078">
    <property type="entry name" value="HECTc"/>
    <property type="match status" value="1"/>
</dbReference>
<comment type="subcellular location">
    <subcellularLocation>
        <location evidence="2">Cytoplasm</location>
    </subcellularLocation>
</comment>
<evidence type="ECO:0000256" key="4">
    <source>
        <dbReference type="ARBA" id="ARBA00022490"/>
    </source>
</evidence>
<dbReference type="PANTHER" id="PTHR45700">
    <property type="entry name" value="UBIQUITIN-PROTEIN LIGASE E3C"/>
    <property type="match status" value="1"/>
</dbReference>
<evidence type="ECO:0000313" key="10">
    <source>
        <dbReference type="Ensembl" id="ENSSPUP00000012434.1"/>
    </source>
</evidence>
<dbReference type="GeneTree" id="ENSGT00940000162279"/>
<dbReference type="SMART" id="SM00119">
    <property type="entry name" value="HECTc"/>
    <property type="match status" value="1"/>
</dbReference>
<dbReference type="PANTHER" id="PTHR45700:SF8">
    <property type="entry name" value="HECT-TYPE E3 UBIQUITIN TRANSFERASE"/>
    <property type="match status" value="1"/>
</dbReference>
<feature type="domain" description="HECT" evidence="9">
    <location>
        <begin position="407"/>
        <end position="732"/>
    </location>
</feature>
<evidence type="ECO:0000259" key="9">
    <source>
        <dbReference type="PROSITE" id="PS50237"/>
    </source>
</evidence>
<dbReference type="FunFam" id="3.30.2160.10:FF:000004">
    <property type="entry name" value="probable E3 ubiquitin-protein ligase HERC4 isoform X1"/>
    <property type="match status" value="1"/>
</dbReference>
<evidence type="ECO:0000256" key="6">
    <source>
        <dbReference type="ARBA" id="ARBA00022786"/>
    </source>
</evidence>
<feature type="active site" description="Glycyl thioester intermediate" evidence="7">
    <location>
        <position position="700"/>
    </location>
</feature>
<proteinExistence type="predicted"/>
<accession>A0A8D0L6K0</accession>
<dbReference type="Pfam" id="PF00632">
    <property type="entry name" value="HECT"/>
    <property type="match status" value="1"/>
</dbReference>
<dbReference type="InterPro" id="IPR035983">
    <property type="entry name" value="Hect_E3_ubiquitin_ligase"/>
</dbReference>
<dbReference type="GO" id="GO:0061630">
    <property type="term" value="F:ubiquitin protein ligase activity"/>
    <property type="evidence" value="ECO:0007669"/>
    <property type="project" value="UniProtKB-EC"/>
</dbReference>